<dbReference type="PANTHER" id="PTHR13318">
    <property type="entry name" value="PARTNER OF PAIRED, ISOFORM B-RELATED"/>
    <property type="match status" value="1"/>
</dbReference>
<dbReference type="SUPFAM" id="SSF52047">
    <property type="entry name" value="RNI-like"/>
    <property type="match status" value="1"/>
</dbReference>
<comment type="caution">
    <text evidence="2">The sequence shown here is derived from an EMBL/GenBank/DDBJ whole genome shotgun (WGS) entry which is preliminary data.</text>
</comment>
<dbReference type="GO" id="GO:0031146">
    <property type="term" value="P:SCF-dependent proteasomal ubiquitin-dependent protein catabolic process"/>
    <property type="evidence" value="ECO:0007669"/>
    <property type="project" value="TreeGrafter"/>
</dbReference>
<accession>A0A0A8KYZ5</accession>
<feature type="compositionally biased region" description="Basic and acidic residues" evidence="1">
    <location>
        <begin position="35"/>
        <end position="56"/>
    </location>
</feature>
<sequence>MYRARNRRNDDGSGVRGPNSALTQFLKEQGISAENIRDRWLETQKKEAEEAQQRDEDNSETESDEDIKPNAIKNNLSKKSSRSRKRESSSSEEDDEDDVNSDDDGDDDDYKPEARLRRLKGADINDSDEEEEAPLGSERKKKILSLSGEKKISPQQAKARHQQRKTRRKKAANLLDRKNSLISSLQDICIKIISKSIAEYNAQSMVEHIRDTLGGVSLENLNKLAKALTKNRALNDDTLQLFLNTSLTSLAFYDCSRLSYEGYKRLAIFSPHLESLSLQMCGQLNNEALLYLAEKLPNLKELYLDGPFLINEATWIKFFDLMKGRLTAFHVSNTHRFNDGSLSAMLINCGSSLNSLGLATLDTVTNYALLPQYLGSPDFHTLILEEPSRETDINDEVIINLLGCVGQSLTKFSVNRCTGLTDACIMNGFLPFLSVSGKSKITDLELEELDQVTTDGIVLLFSSIKFPLLRKCSLKRCFSLGDGALIELLLNSSATLEELNLNGLKSLTSEAFTFMACPNLKQINLGFIHSVNDKIVEEISRNNQNISIIEVYGDNQVTGKCLPRNGVNIIGRQSDSM</sequence>
<dbReference type="SMART" id="SM00367">
    <property type="entry name" value="LRR_CC"/>
    <property type="match status" value="5"/>
</dbReference>
<dbReference type="AlphaFoldDB" id="A0A0A8KYZ5"/>
<evidence type="ECO:0000313" key="2">
    <source>
        <dbReference type="EMBL" id="CDO91885.1"/>
    </source>
</evidence>
<evidence type="ECO:0000256" key="1">
    <source>
        <dbReference type="SAM" id="MobiDB-lite"/>
    </source>
</evidence>
<dbReference type="InterPro" id="IPR006553">
    <property type="entry name" value="Leu-rich_rpt_Cys-con_subtyp"/>
</dbReference>
<name>A0A0A8KYZ5_9SACH</name>
<feature type="compositionally biased region" description="Basic and acidic residues" evidence="1">
    <location>
        <begin position="111"/>
        <end position="123"/>
    </location>
</feature>
<dbReference type="Gene3D" id="3.80.10.10">
    <property type="entry name" value="Ribonuclease Inhibitor"/>
    <property type="match status" value="2"/>
</dbReference>
<feature type="compositionally biased region" description="Basic residues" evidence="1">
    <location>
        <begin position="158"/>
        <end position="171"/>
    </location>
</feature>
<protein>
    <submittedName>
        <fullName evidence="2">WGS project CCBQ000000000 data, contig 00107</fullName>
    </submittedName>
</protein>
<evidence type="ECO:0000313" key="3">
    <source>
        <dbReference type="Proteomes" id="UP000031516"/>
    </source>
</evidence>
<gene>
    <name evidence="2" type="ORF">KLDO_g216</name>
</gene>
<dbReference type="InterPro" id="IPR032675">
    <property type="entry name" value="LRR_dom_sf"/>
</dbReference>
<feature type="compositionally biased region" description="Acidic residues" evidence="1">
    <location>
        <begin position="90"/>
        <end position="110"/>
    </location>
</feature>
<dbReference type="PANTHER" id="PTHR13318:SF247">
    <property type="entry name" value="GH16156P"/>
    <property type="match status" value="1"/>
</dbReference>
<dbReference type="EMBL" id="CCBQ010000004">
    <property type="protein sequence ID" value="CDO91885.1"/>
    <property type="molecule type" value="Genomic_DNA"/>
</dbReference>
<reference evidence="2 3" key="1">
    <citation type="submission" date="2014-03" db="EMBL/GenBank/DDBJ databases">
        <title>The genome of Kluyveromyces dobzhanskii.</title>
        <authorList>
            <person name="Nystedt B."/>
            <person name="Astrom S."/>
        </authorList>
    </citation>
    <scope>NUCLEOTIDE SEQUENCE [LARGE SCALE GENOMIC DNA]</scope>
    <source>
        <strain evidence="2 3">CBS 2104</strain>
    </source>
</reference>
<dbReference type="OrthoDB" id="1924287at2759"/>
<keyword evidence="3" id="KW-1185">Reference proteome</keyword>
<proteinExistence type="predicted"/>
<dbReference type="GO" id="GO:0019005">
    <property type="term" value="C:SCF ubiquitin ligase complex"/>
    <property type="evidence" value="ECO:0007669"/>
    <property type="project" value="TreeGrafter"/>
</dbReference>
<organism evidence="2 3">
    <name type="scientific">Kluyveromyces dobzhanskii CBS 2104</name>
    <dbReference type="NCBI Taxonomy" id="1427455"/>
    <lineage>
        <taxon>Eukaryota</taxon>
        <taxon>Fungi</taxon>
        <taxon>Dikarya</taxon>
        <taxon>Ascomycota</taxon>
        <taxon>Saccharomycotina</taxon>
        <taxon>Saccharomycetes</taxon>
        <taxon>Saccharomycetales</taxon>
        <taxon>Saccharomycetaceae</taxon>
        <taxon>Kluyveromyces</taxon>
    </lineage>
</organism>
<feature type="region of interest" description="Disordered" evidence="1">
    <location>
        <begin position="1"/>
        <end position="171"/>
    </location>
</feature>
<dbReference type="Proteomes" id="UP000031516">
    <property type="component" value="Unassembled WGS sequence"/>
</dbReference>